<dbReference type="InterPro" id="IPR058245">
    <property type="entry name" value="NreC/VraR/RcsB-like_REC"/>
</dbReference>
<keyword evidence="2" id="KW-0805">Transcription regulation</keyword>
<protein>
    <submittedName>
        <fullName evidence="8">Transcriptional regulatory protein DegU</fullName>
    </submittedName>
</protein>
<dbReference type="Gene3D" id="3.40.50.2300">
    <property type="match status" value="1"/>
</dbReference>
<keyword evidence="4" id="KW-0804">Transcription</keyword>
<evidence type="ECO:0000256" key="3">
    <source>
        <dbReference type="ARBA" id="ARBA00023125"/>
    </source>
</evidence>
<evidence type="ECO:0000259" key="6">
    <source>
        <dbReference type="PROSITE" id="PS50043"/>
    </source>
</evidence>
<dbReference type="EMBL" id="CP025198">
    <property type="protein sequence ID" value="AXE38299.1"/>
    <property type="molecule type" value="Genomic_DNA"/>
</dbReference>
<dbReference type="SUPFAM" id="SSF52172">
    <property type="entry name" value="CheY-like"/>
    <property type="match status" value="1"/>
</dbReference>
<proteinExistence type="predicted"/>
<dbReference type="InterPro" id="IPR039420">
    <property type="entry name" value="WalR-like"/>
</dbReference>
<evidence type="ECO:0000259" key="7">
    <source>
        <dbReference type="PROSITE" id="PS50110"/>
    </source>
</evidence>
<evidence type="ECO:0000256" key="5">
    <source>
        <dbReference type="PROSITE-ProRule" id="PRU00169"/>
    </source>
</evidence>
<dbReference type="GO" id="GO:0006355">
    <property type="term" value="P:regulation of DNA-templated transcription"/>
    <property type="evidence" value="ECO:0007669"/>
    <property type="project" value="InterPro"/>
</dbReference>
<dbReference type="PRINTS" id="PR00038">
    <property type="entry name" value="HTHLUXR"/>
</dbReference>
<feature type="domain" description="Response regulatory" evidence="7">
    <location>
        <begin position="5"/>
        <end position="122"/>
    </location>
</feature>
<evidence type="ECO:0000256" key="4">
    <source>
        <dbReference type="ARBA" id="ARBA00023163"/>
    </source>
</evidence>
<dbReference type="InterPro" id="IPR011006">
    <property type="entry name" value="CheY-like_superfamily"/>
</dbReference>
<dbReference type="PROSITE" id="PS50043">
    <property type="entry name" value="HTH_LUXR_2"/>
    <property type="match status" value="1"/>
</dbReference>
<name>A0A344USQ1_9ACTN</name>
<evidence type="ECO:0000313" key="9">
    <source>
        <dbReference type="Proteomes" id="UP000251995"/>
    </source>
</evidence>
<dbReference type="PANTHER" id="PTHR43214:SF24">
    <property type="entry name" value="TRANSCRIPTIONAL REGULATORY PROTEIN NARL-RELATED"/>
    <property type="match status" value="1"/>
</dbReference>
<reference evidence="8 9" key="1">
    <citation type="submission" date="2017-12" db="EMBL/GenBank/DDBJ databases">
        <title>The whole genome sequence of the Acidipropionibacterium virtanenii sp. nov. type strain JS278.</title>
        <authorList>
            <person name="Laine P."/>
            <person name="Deptula P."/>
            <person name="Varmanen P."/>
            <person name="Auvinen P."/>
        </authorList>
    </citation>
    <scope>NUCLEOTIDE SEQUENCE [LARGE SCALE GENOMIC DNA]</scope>
    <source>
        <strain evidence="8 9">JS278</strain>
    </source>
</reference>
<sequence length="215" mass="22749">MAVIRVLLADDEPAIRASYRAILGTDPGIEVIADEASDGRQAVALTRARRPDVVLMDIRMPGLDGLSALEEIRRSRPRQAAVIVTTFGDDEYIARAVGLGVNGFLTKSGDPYDLIRGVKAAAGGGAALSPAVAAHLIDVLRAAPQDDAHRRVAGLTAREREILALLATGLSNAEIASELFLVEGTVKGYLSHIFIKLGTRNRVEAAILAHRAGLT</sequence>
<dbReference type="PROSITE" id="PS50110">
    <property type="entry name" value="RESPONSE_REGULATORY"/>
    <property type="match status" value="1"/>
</dbReference>
<keyword evidence="3" id="KW-0238">DNA-binding</keyword>
<dbReference type="InterPro" id="IPR000792">
    <property type="entry name" value="Tscrpt_reg_LuxR_C"/>
</dbReference>
<dbReference type="RefSeq" id="WP_281269213.1">
    <property type="nucleotide sequence ID" value="NZ_CP025198.1"/>
</dbReference>
<dbReference type="SMART" id="SM00421">
    <property type="entry name" value="HTH_LUXR"/>
    <property type="match status" value="1"/>
</dbReference>
<dbReference type="SMART" id="SM00448">
    <property type="entry name" value="REC"/>
    <property type="match status" value="1"/>
</dbReference>
<dbReference type="CDD" id="cd17535">
    <property type="entry name" value="REC_NarL-like"/>
    <property type="match status" value="1"/>
</dbReference>
<dbReference type="InterPro" id="IPR016032">
    <property type="entry name" value="Sig_transdc_resp-reg_C-effctor"/>
</dbReference>
<gene>
    <name evidence="8" type="primary">degU_1</name>
    <name evidence="8" type="ORF">JS278_01116</name>
</gene>
<evidence type="ECO:0000256" key="1">
    <source>
        <dbReference type="ARBA" id="ARBA00022553"/>
    </source>
</evidence>
<dbReference type="AlphaFoldDB" id="A0A344USQ1"/>
<evidence type="ECO:0000313" key="8">
    <source>
        <dbReference type="EMBL" id="AXE38299.1"/>
    </source>
</evidence>
<organism evidence="8 9">
    <name type="scientific">Acidipropionibacterium virtanenii</name>
    <dbReference type="NCBI Taxonomy" id="2057246"/>
    <lineage>
        <taxon>Bacteria</taxon>
        <taxon>Bacillati</taxon>
        <taxon>Actinomycetota</taxon>
        <taxon>Actinomycetes</taxon>
        <taxon>Propionibacteriales</taxon>
        <taxon>Propionibacteriaceae</taxon>
        <taxon>Acidipropionibacterium</taxon>
    </lineage>
</organism>
<feature type="modified residue" description="4-aspartylphosphate" evidence="5">
    <location>
        <position position="57"/>
    </location>
</feature>
<keyword evidence="9" id="KW-1185">Reference proteome</keyword>
<accession>A0A344USQ1</accession>
<evidence type="ECO:0000256" key="2">
    <source>
        <dbReference type="ARBA" id="ARBA00023015"/>
    </source>
</evidence>
<dbReference type="SUPFAM" id="SSF46894">
    <property type="entry name" value="C-terminal effector domain of the bipartite response regulators"/>
    <property type="match status" value="1"/>
</dbReference>
<dbReference type="KEGG" id="acij:JS278_01116"/>
<dbReference type="Pfam" id="PF00072">
    <property type="entry name" value="Response_reg"/>
    <property type="match status" value="1"/>
</dbReference>
<dbReference type="Proteomes" id="UP000251995">
    <property type="component" value="Chromosome"/>
</dbReference>
<dbReference type="GO" id="GO:0000160">
    <property type="term" value="P:phosphorelay signal transduction system"/>
    <property type="evidence" value="ECO:0007669"/>
    <property type="project" value="InterPro"/>
</dbReference>
<feature type="domain" description="HTH luxR-type" evidence="6">
    <location>
        <begin position="148"/>
        <end position="213"/>
    </location>
</feature>
<keyword evidence="1 5" id="KW-0597">Phosphoprotein</keyword>
<dbReference type="InterPro" id="IPR001789">
    <property type="entry name" value="Sig_transdc_resp-reg_receiver"/>
</dbReference>
<dbReference type="GO" id="GO:0003677">
    <property type="term" value="F:DNA binding"/>
    <property type="evidence" value="ECO:0007669"/>
    <property type="project" value="UniProtKB-KW"/>
</dbReference>
<dbReference type="PROSITE" id="PS00622">
    <property type="entry name" value="HTH_LUXR_1"/>
    <property type="match status" value="1"/>
</dbReference>
<dbReference type="Pfam" id="PF00196">
    <property type="entry name" value="GerE"/>
    <property type="match status" value="1"/>
</dbReference>
<dbReference type="CDD" id="cd06170">
    <property type="entry name" value="LuxR_C_like"/>
    <property type="match status" value="1"/>
</dbReference>
<dbReference type="PANTHER" id="PTHR43214">
    <property type="entry name" value="TWO-COMPONENT RESPONSE REGULATOR"/>
    <property type="match status" value="1"/>
</dbReference>